<evidence type="ECO:0000256" key="3">
    <source>
        <dbReference type="ARBA" id="ARBA00014923"/>
    </source>
</evidence>
<dbReference type="SUPFAM" id="SSF53474">
    <property type="entry name" value="alpha/beta-Hydrolases"/>
    <property type="match status" value="1"/>
</dbReference>
<feature type="region of interest" description="Disordered" evidence="10">
    <location>
        <begin position="517"/>
        <end position="553"/>
    </location>
</feature>
<dbReference type="Pfam" id="PF02230">
    <property type="entry name" value="Abhydrolase_2"/>
    <property type="match status" value="1"/>
</dbReference>
<evidence type="ECO:0000256" key="7">
    <source>
        <dbReference type="ARBA" id="ARBA00029392"/>
    </source>
</evidence>
<evidence type="ECO:0000256" key="5">
    <source>
        <dbReference type="ARBA" id="ARBA00022801"/>
    </source>
</evidence>
<dbReference type="InterPro" id="IPR003140">
    <property type="entry name" value="PLipase/COase/thioEstase"/>
</dbReference>
<keyword evidence="4" id="KW-0719">Serine esterase</keyword>
<dbReference type="EC" id="3.1.2.22" evidence="2"/>
<evidence type="ECO:0000256" key="4">
    <source>
        <dbReference type="ARBA" id="ARBA00022487"/>
    </source>
</evidence>
<sequence>MEVVSGIIRAQSGDPRPTTMNPPAKSAIVIFLHGLGDSGAGWRFLPEYFKSRSVLGHVRWVLPSAPTIPVTLNGGTNMPGWYDILSLSDSARSEDESGMAKTVKYIHSLVDQQISNGFPAHRIVLGGFSQGPQRNGPPRRSDLSKDTRRNSLPQRLSAPARQNTPERTIAQLCLFLCATALQTRSSASSSARMVRDTLGMNVEWHEYPGLQHSAHEEEFDHVAVFLQRVIRQESDSRGPSSDFIKVASQGDINYTSQGAEFVISKIGDSPTLDSQFYILYGKVSVEMKPAPGVGVVSSFIWQSDTLDEIDLEWLGGDNFHVQSNYFFQGNTSFWSQGVTHGGLHDASNVVNQFHTYEIDWTSDQIVWSINGVAVRTLTKASTLTNGVYQYPQSPSQIKIGSWVAGVPGTAEGTIQWAGGLTDFSQAPFTMVVRRFDVKSYTPTSSYSFSGTSGLADSITENSAENSHLSPLNTSSSQTLTASTVGKSTIKSTSNLPPFATIVVPVAGIAGNPQTMTPSSVLPVSTPSKNLTTVSSNTSSIQSPSGTPSQQSNLKNASQTLTVSMGLLASLMALMFTF</sequence>
<name>A0A1U7LM02_NEOID</name>
<proteinExistence type="inferred from homology"/>
<dbReference type="PANTHER" id="PTHR10655">
    <property type="entry name" value="LYSOPHOSPHOLIPASE-RELATED"/>
    <property type="match status" value="1"/>
</dbReference>
<dbReference type="InterPro" id="IPR050565">
    <property type="entry name" value="LYPA1-2/EST-like"/>
</dbReference>
<accession>A0A1U7LM02</accession>
<comment type="function">
    <text evidence="7">Hydrolyzes fatty acids from S-acylated cysteine residues in proteins with a strong preference for palmitoylated G-alpha proteins over other acyl substrates. Mediates the deacylation of G-alpha proteins such as GPA1 in vivo, but has weak or no activity toward palmitoylated Ras proteins. Has weak lysophospholipase activity in vitro; however such activity may not exist in vivo.</text>
</comment>
<protein>
    <recommendedName>
        <fullName evidence="3">Acyl-protein thioesterase 1</fullName>
        <ecNumber evidence="2">3.1.2.22</ecNumber>
    </recommendedName>
    <alternativeName>
        <fullName evidence="8">Palmitoyl-protein hydrolase</fullName>
    </alternativeName>
</protein>
<dbReference type="AlphaFoldDB" id="A0A1U7LM02"/>
<feature type="compositionally biased region" description="Basic and acidic residues" evidence="10">
    <location>
        <begin position="139"/>
        <end position="149"/>
    </location>
</feature>
<dbReference type="GO" id="GO:0005975">
    <property type="term" value="P:carbohydrate metabolic process"/>
    <property type="evidence" value="ECO:0007669"/>
    <property type="project" value="InterPro"/>
</dbReference>
<feature type="region of interest" description="Disordered" evidence="10">
    <location>
        <begin position="1"/>
        <end position="20"/>
    </location>
</feature>
<evidence type="ECO:0000256" key="10">
    <source>
        <dbReference type="SAM" id="MobiDB-lite"/>
    </source>
</evidence>
<dbReference type="Gene3D" id="3.40.50.1820">
    <property type="entry name" value="alpha/beta hydrolase"/>
    <property type="match status" value="2"/>
</dbReference>
<dbReference type="GO" id="GO:0006631">
    <property type="term" value="P:fatty acid metabolic process"/>
    <property type="evidence" value="ECO:0007669"/>
    <property type="project" value="UniProtKB-KW"/>
</dbReference>
<dbReference type="GO" id="GO:0004553">
    <property type="term" value="F:hydrolase activity, hydrolyzing O-glycosyl compounds"/>
    <property type="evidence" value="ECO:0007669"/>
    <property type="project" value="InterPro"/>
</dbReference>
<dbReference type="PANTHER" id="PTHR10655:SF17">
    <property type="entry name" value="LYSOPHOSPHOLIPASE-LIKE PROTEIN 1"/>
    <property type="match status" value="1"/>
</dbReference>
<feature type="region of interest" description="Disordered" evidence="10">
    <location>
        <begin position="126"/>
        <end position="163"/>
    </location>
</feature>
<keyword evidence="13" id="KW-1185">Reference proteome</keyword>
<organism evidence="12 13">
    <name type="scientific">Neolecta irregularis (strain DAH-3)</name>
    <dbReference type="NCBI Taxonomy" id="1198029"/>
    <lineage>
        <taxon>Eukaryota</taxon>
        <taxon>Fungi</taxon>
        <taxon>Dikarya</taxon>
        <taxon>Ascomycota</taxon>
        <taxon>Taphrinomycotina</taxon>
        <taxon>Neolectales</taxon>
        <taxon>Neolectaceae</taxon>
        <taxon>Neolecta</taxon>
    </lineage>
</organism>
<evidence type="ECO:0000256" key="6">
    <source>
        <dbReference type="ARBA" id="ARBA00022832"/>
    </source>
</evidence>
<feature type="compositionally biased region" description="Low complexity" evidence="10">
    <location>
        <begin position="517"/>
        <end position="527"/>
    </location>
</feature>
<keyword evidence="6" id="KW-0276">Fatty acid metabolism</keyword>
<evidence type="ECO:0000313" key="12">
    <source>
        <dbReference type="EMBL" id="OLL23572.1"/>
    </source>
</evidence>
<dbReference type="STRING" id="1198029.A0A1U7LM02"/>
<dbReference type="Gene3D" id="2.60.120.200">
    <property type="match status" value="1"/>
</dbReference>
<dbReference type="InterPro" id="IPR000757">
    <property type="entry name" value="Beta-glucanase-like"/>
</dbReference>
<comment type="caution">
    <text evidence="12">The sequence shown here is derived from an EMBL/GenBank/DDBJ whole genome shotgun (WGS) entry which is preliminary data.</text>
</comment>
<dbReference type="OMA" id="MNVEWHE"/>
<evidence type="ECO:0000256" key="1">
    <source>
        <dbReference type="ARBA" id="ARBA00006499"/>
    </source>
</evidence>
<evidence type="ECO:0000256" key="2">
    <source>
        <dbReference type="ARBA" id="ARBA00012423"/>
    </source>
</evidence>
<dbReference type="PROSITE" id="PS51762">
    <property type="entry name" value="GH16_2"/>
    <property type="match status" value="1"/>
</dbReference>
<dbReference type="EMBL" id="LXFE01001483">
    <property type="protein sequence ID" value="OLL23572.1"/>
    <property type="molecule type" value="Genomic_DNA"/>
</dbReference>
<evidence type="ECO:0000256" key="9">
    <source>
        <dbReference type="ARBA" id="ARBA00047337"/>
    </source>
</evidence>
<feature type="compositionally biased region" description="Polar residues" evidence="10">
    <location>
        <begin position="528"/>
        <end position="553"/>
    </location>
</feature>
<comment type="catalytic activity">
    <reaction evidence="9">
        <text>S-hexadecanoyl-L-cysteinyl-[protein] + H2O = L-cysteinyl-[protein] + hexadecanoate + H(+)</text>
        <dbReference type="Rhea" id="RHEA:19233"/>
        <dbReference type="Rhea" id="RHEA-COMP:10131"/>
        <dbReference type="Rhea" id="RHEA-COMP:11032"/>
        <dbReference type="ChEBI" id="CHEBI:7896"/>
        <dbReference type="ChEBI" id="CHEBI:15377"/>
        <dbReference type="ChEBI" id="CHEBI:15378"/>
        <dbReference type="ChEBI" id="CHEBI:29950"/>
        <dbReference type="ChEBI" id="CHEBI:74151"/>
        <dbReference type="EC" id="3.1.2.22"/>
    </reaction>
</comment>
<evidence type="ECO:0000256" key="8">
    <source>
        <dbReference type="ARBA" id="ARBA00031195"/>
    </source>
</evidence>
<reference evidence="12 13" key="1">
    <citation type="submission" date="2016-04" db="EMBL/GenBank/DDBJ databases">
        <title>Evolutionary innovation and constraint leading to complex multicellularity in the Ascomycota.</title>
        <authorList>
            <person name="Cisse O."/>
            <person name="Nguyen A."/>
            <person name="Hewitt D.A."/>
            <person name="Jedd G."/>
            <person name="Stajich J.E."/>
        </authorList>
    </citation>
    <scope>NUCLEOTIDE SEQUENCE [LARGE SCALE GENOMIC DNA]</scope>
    <source>
        <strain evidence="12 13">DAH-3</strain>
    </source>
</reference>
<dbReference type="GO" id="GO:0052689">
    <property type="term" value="F:carboxylic ester hydrolase activity"/>
    <property type="evidence" value="ECO:0007669"/>
    <property type="project" value="UniProtKB-KW"/>
</dbReference>
<dbReference type="CDD" id="cd02183">
    <property type="entry name" value="GH16_fungal_CRH1_transglycosylase"/>
    <property type="match status" value="1"/>
</dbReference>
<feature type="domain" description="GH16" evidence="11">
    <location>
        <begin position="202"/>
        <end position="432"/>
    </location>
</feature>
<dbReference type="Proteomes" id="UP000186594">
    <property type="component" value="Unassembled WGS sequence"/>
</dbReference>
<dbReference type="InterPro" id="IPR013320">
    <property type="entry name" value="ConA-like_dom_sf"/>
</dbReference>
<dbReference type="GO" id="GO:0008474">
    <property type="term" value="F:palmitoyl-(protein) hydrolase activity"/>
    <property type="evidence" value="ECO:0007669"/>
    <property type="project" value="UniProtKB-EC"/>
</dbReference>
<dbReference type="SUPFAM" id="SSF49899">
    <property type="entry name" value="Concanavalin A-like lectins/glucanases"/>
    <property type="match status" value="1"/>
</dbReference>
<dbReference type="InterPro" id="IPR029058">
    <property type="entry name" value="AB_hydrolase_fold"/>
</dbReference>
<comment type="similarity">
    <text evidence="1">Belongs to the AB hydrolase superfamily. AB hydrolase 2 family.</text>
</comment>
<evidence type="ECO:0000259" key="11">
    <source>
        <dbReference type="PROSITE" id="PS51762"/>
    </source>
</evidence>
<dbReference type="GO" id="GO:0005737">
    <property type="term" value="C:cytoplasm"/>
    <property type="evidence" value="ECO:0007669"/>
    <property type="project" value="TreeGrafter"/>
</dbReference>
<keyword evidence="6" id="KW-0443">Lipid metabolism</keyword>
<dbReference type="Pfam" id="PF00722">
    <property type="entry name" value="Glyco_hydro_16"/>
    <property type="match status" value="1"/>
</dbReference>
<evidence type="ECO:0000313" key="13">
    <source>
        <dbReference type="Proteomes" id="UP000186594"/>
    </source>
</evidence>
<dbReference type="OrthoDB" id="4781at2759"/>
<gene>
    <name evidence="12" type="ORF">NEOLI_004050</name>
</gene>
<feature type="compositionally biased region" description="Polar residues" evidence="10">
    <location>
        <begin position="150"/>
        <end position="163"/>
    </location>
</feature>
<keyword evidence="5" id="KW-0378">Hydrolase</keyword>